<evidence type="ECO:0000313" key="2">
    <source>
        <dbReference type="Proteomes" id="UP000199077"/>
    </source>
</evidence>
<protein>
    <submittedName>
        <fullName evidence="1">Uncharacterized protein</fullName>
    </submittedName>
</protein>
<keyword evidence="2" id="KW-1185">Reference proteome</keyword>
<gene>
    <name evidence="1" type="ORF">SAMN04489867_2594</name>
</gene>
<dbReference type="Proteomes" id="UP000199077">
    <property type="component" value="Chromosome I"/>
</dbReference>
<dbReference type="RefSeq" id="WP_091786155.1">
    <property type="nucleotide sequence ID" value="NZ_LT629711.1"/>
</dbReference>
<dbReference type="AlphaFoldDB" id="A0A1H0T2E7"/>
<sequence length="163" mass="17640">MWSPDAEDQTVRQYRFLLRTAPLDALEAAHAEALSPMWRSRRSVVLRAVQEGLMAGARLDPDDVGPLAHLITLGERRRPGDFLAACPLAVLTPLAAAVILSEAMFGRFGGYAAWDGLEPEVADAAEWADGGFGEHWHDVLVSRVSYRNFVGGPSSPDTAFGGH</sequence>
<dbReference type="OrthoDB" id="4865153at2"/>
<reference evidence="2" key="1">
    <citation type="submission" date="2016-10" db="EMBL/GenBank/DDBJ databases">
        <authorList>
            <person name="Varghese N."/>
            <person name="Submissions S."/>
        </authorList>
    </citation>
    <scope>NUCLEOTIDE SEQUENCE [LARGE SCALE GENOMIC DNA]</scope>
    <source>
        <strain evidence="2">DSM 22329</strain>
    </source>
</reference>
<accession>A0A1H0T2E7</accession>
<evidence type="ECO:0000313" key="1">
    <source>
        <dbReference type="EMBL" id="SDP47746.1"/>
    </source>
</evidence>
<proteinExistence type="predicted"/>
<dbReference type="STRING" id="443156.SAMN04489867_2594"/>
<organism evidence="1 2">
    <name type="scientific">Pedococcus dokdonensis</name>
    <dbReference type="NCBI Taxonomy" id="443156"/>
    <lineage>
        <taxon>Bacteria</taxon>
        <taxon>Bacillati</taxon>
        <taxon>Actinomycetota</taxon>
        <taxon>Actinomycetes</taxon>
        <taxon>Micrococcales</taxon>
        <taxon>Intrasporangiaceae</taxon>
        <taxon>Pedococcus</taxon>
    </lineage>
</organism>
<dbReference type="EMBL" id="LT629711">
    <property type="protein sequence ID" value="SDP47746.1"/>
    <property type="molecule type" value="Genomic_DNA"/>
</dbReference>
<name>A0A1H0T2E7_9MICO</name>